<dbReference type="Gene3D" id="3.40.1360.10">
    <property type="match status" value="1"/>
</dbReference>
<dbReference type="GO" id="GO:0005737">
    <property type="term" value="C:cytoplasm"/>
    <property type="evidence" value="ECO:0007669"/>
    <property type="project" value="TreeGrafter"/>
</dbReference>
<evidence type="ECO:0000313" key="5">
    <source>
        <dbReference type="EMBL" id="QHZ54046.1"/>
    </source>
</evidence>
<dbReference type="GO" id="GO:0008270">
    <property type="term" value="F:zinc ion binding"/>
    <property type="evidence" value="ECO:0007669"/>
    <property type="project" value="UniProtKB-KW"/>
</dbReference>
<dbReference type="Gene3D" id="3.40.50.300">
    <property type="entry name" value="P-loop containing nucleotide triphosphate hydrolases"/>
    <property type="match status" value="1"/>
</dbReference>
<proteinExistence type="predicted"/>
<dbReference type="InterPro" id="IPR034154">
    <property type="entry name" value="TOPRIM_DnaG/twinkle"/>
</dbReference>
<dbReference type="GO" id="GO:0003677">
    <property type="term" value="F:DNA binding"/>
    <property type="evidence" value="ECO:0007669"/>
    <property type="project" value="InterPro"/>
</dbReference>
<dbReference type="InterPro" id="IPR027417">
    <property type="entry name" value="P-loop_NTPase"/>
</dbReference>
<dbReference type="InterPro" id="IPR002694">
    <property type="entry name" value="Znf_CHC2"/>
</dbReference>
<dbReference type="InterPro" id="IPR050219">
    <property type="entry name" value="DnaG_primase"/>
</dbReference>
<dbReference type="GO" id="GO:0003899">
    <property type="term" value="F:DNA-directed RNA polymerase activity"/>
    <property type="evidence" value="ECO:0007669"/>
    <property type="project" value="InterPro"/>
</dbReference>
<name>A0A6C0R183_9BACL</name>
<keyword evidence="5" id="KW-0614">Plasmid</keyword>
<dbReference type="Proteomes" id="UP000464330">
    <property type="component" value="Plasmid unnamed1"/>
</dbReference>
<evidence type="ECO:0000256" key="1">
    <source>
        <dbReference type="ARBA" id="ARBA00022723"/>
    </source>
</evidence>
<dbReference type="EC" id="2.7.7.-" evidence="5"/>
<evidence type="ECO:0000313" key="6">
    <source>
        <dbReference type="Proteomes" id="UP000464330"/>
    </source>
</evidence>
<feature type="domain" description="Zinc finger CHC2-type" evidence="4">
    <location>
        <begin position="18"/>
        <end position="72"/>
    </location>
</feature>
<geneLocation type="plasmid" evidence="5 6">
    <name>unnamed1</name>
</geneLocation>
<dbReference type="PANTHER" id="PTHR30313">
    <property type="entry name" value="DNA PRIMASE"/>
    <property type="match status" value="1"/>
</dbReference>
<dbReference type="SUPFAM" id="SSF56731">
    <property type="entry name" value="DNA primase core"/>
    <property type="match status" value="1"/>
</dbReference>
<sequence>MIFEQYFPNLEPNDKGEASVLCPFHSDHSPSAHVNLEKGTFHCKVCELGHSEVSFLAAVEGITYTAARKRMNQVQKRVQEHGFGYEKVQELHENLTNNEERYNVLIELGFNPSTIKALKLGYDPKDKYCTFVAPVLIGGMAMDFRRYRKNAEPKVLGDKNSKPLIFPYDIWDKDKRPTLLCAGEKDTVIARSRGFNAICFTGGEGSFPVLFGHRFNGRKVYIVYDNDKAGMDGAYSAAVKLKEAGSSPYVVTGHHYICKEKGEDIWDFFMKYKKTANDLKAILANTKEVTEAEYRKARVKSIPEVTLDQALTADYIGKTISTCVQVVATYDDYFQVPTVMEAVKYDEDSKFNTMCKGEKREWSLDLEERPEDILKLIDVKGSDVALEKNAKFLCGVPANEKFVSMKELAKDYAYKAVITDANSGSLNLDGNGSKIREIVVVTVGQSLESGKKYYIDYKIVANKAEGRRSYAIAQSVREHDSEVSNFVFNQEVKKAIAPFRVSEGQTIEEKIDEIFEKAKGFIGVEASKNIFLAVELFYHTPLMFNFAGRQEKSALDVMIIGEPRSMKSRTAKKLHEMYELGVITSLKTSTTAGLIGGSDKTAGGGYKTKIGIIPRNHKSAVILEEFSGADPSFISTITEVRSSNILRINRVNGTLEMDCMVRTLTISNPKAVPGHGYRPISSYTYGSEVIQELVPAPEDIARYDFFLLVARPKQIVDLRQETEEPYEKESYMSRVRAIWSRNPDQIILADGVEDYIQRCAEELTSIYSDFLNFFGTETWLKLSRISIATAAIVANYDDNGRLIVTADHVDFAMKWYKSCYDNELFRLREQVRSIRQYEELGPQDVNVLENIYKKFPAFVDYLEENSEIYTNEIKSIVATEQEDRDKLVNVMLATKFVRLRGNKLERTPRLMKALRKINKVSEYPKELAVF</sequence>
<dbReference type="SMART" id="SM00400">
    <property type="entry name" value="ZnF_CHCC"/>
    <property type="match status" value="1"/>
</dbReference>
<keyword evidence="5" id="KW-0808">Transferase</keyword>
<reference evidence="5 6" key="1">
    <citation type="journal article" date="2020" name="Int. J. Med. Microbiol.">
        <title>Discovery of Paenibacillus larvae ERIC V: Phenotypic and genomic comparison to genotypes ERIC I-IV reveal different inventories of virulence factors which correlate with epidemiological prevalences of American Foulbrood.</title>
        <authorList>
            <person name="Beims H."/>
            <person name="Bunk B."/>
            <person name="Erler S."/>
            <person name="Mohr K.I."/>
            <person name="Sproer C."/>
            <person name="Pradella S."/>
            <person name="Gunther G."/>
            <person name="Rohde M."/>
            <person name="von der Ohe W."/>
            <person name="Steinert M."/>
        </authorList>
    </citation>
    <scope>NUCLEOTIDE SEQUENCE [LARGE SCALE GENOMIC DNA]</scope>
    <source>
        <strain evidence="5">Eric_V</strain>
        <plasmid evidence="5">unnamed1</plasmid>
    </source>
</reference>
<dbReference type="InterPro" id="IPR036977">
    <property type="entry name" value="DNA_primase_Znf_CHC2"/>
</dbReference>
<accession>A0A6C0R183</accession>
<dbReference type="Gene3D" id="3.90.580.10">
    <property type="entry name" value="Zinc finger, CHC2-type domain"/>
    <property type="match status" value="1"/>
</dbReference>
<keyword evidence="5" id="KW-0548">Nucleotidyltransferase</keyword>
<dbReference type="EMBL" id="CP019718">
    <property type="protein sequence ID" value="QHZ54046.1"/>
    <property type="molecule type" value="Genomic_DNA"/>
</dbReference>
<protein>
    <submittedName>
        <fullName evidence="5">DNA primase</fullName>
        <ecNumber evidence="5">2.7.7.-</ecNumber>
    </submittedName>
</protein>
<gene>
    <name evidence="5" type="primary">dnaG_2</name>
    <name evidence="5" type="ORF">ERICV_05062</name>
</gene>
<dbReference type="RefSeq" id="WP_172423983.1">
    <property type="nucleotide sequence ID" value="NZ_CP019718.1"/>
</dbReference>
<dbReference type="CDD" id="cd01029">
    <property type="entry name" value="TOPRIM_primases"/>
    <property type="match status" value="1"/>
</dbReference>
<dbReference type="SUPFAM" id="SSF57783">
    <property type="entry name" value="Zinc beta-ribbon"/>
    <property type="match status" value="1"/>
</dbReference>
<dbReference type="SUPFAM" id="SSF52540">
    <property type="entry name" value="P-loop containing nucleoside triphosphate hydrolases"/>
    <property type="match status" value="1"/>
</dbReference>
<dbReference type="PANTHER" id="PTHR30313:SF2">
    <property type="entry name" value="DNA PRIMASE"/>
    <property type="match status" value="1"/>
</dbReference>
<keyword evidence="1" id="KW-0479">Metal-binding</keyword>
<evidence type="ECO:0000256" key="2">
    <source>
        <dbReference type="ARBA" id="ARBA00022771"/>
    </source>
</evidence>
<evidence type="ECO:0000259" key="4">
    <source>
        <dbReference type="SMART" id="SM00400"/>
    </source>
</evidence>
<dbReference type="Pfam" id="PF01807">
    <property type="entry name" value="Zn_ribbon_DnaG"/>
    <property type="match status" value="1"/>
</dbReference>
<keyword evidence="2" id="KW-0863">Zinc-finger</keyword>
<dbReference type="GO" id="GO:0006269">
    <property type="term" value="P:DNA replication, synthesis of primer"/>
    <property type="evidence" value="ECO:0007669"/>
    <property type="project" value="TreeGrafter"/>
</dbReference>
<keyword evidence="3" id="KW-0862">Zinc</keyword>
<evidence type="ECO:0000256" key="3">
    <source>
        <dbReference type="ARBA" id="ARBA00022833"/>
    </source>
</evidence>
<dbReference type="AlphaFoldDB" id="A0A6C0R183"/>
<organism evidence="5 6">
    <name type="scientific">Paenibacillus larvae subsp. larvae</name>
    <dbReference type="NCBI Taxonomy" id="147375"/>
    <lineage>
        <taxon>Bacteria</taxon>
        <taxon>Bacillati</taxon>
        <taxon>Bacillota</taxon>
        <taxon>Bacilli</taxon>
        <taxon>Bacillales</taxon>
        <taxon>Paenibacillaceae</taxon>
        <taxon>Paenibacillus</taxon>
    </lineage>
</organism>